<evidence type="ECO:0000313" key="2">
    <source>
        <dbReference type="Proteomes" id="UP000314294"/>
    </source>
</evidence>
<name>A0A4Z2J3S4_9TELE</name>
<evidence type="ECO:0000313" key="1">
    <source>
        <dbReference type="EMBL" id="TNN84840.1"/>
    </source>
</evidence>
<keyword evidence="2" id="KW-1185">Reference proteome</keyword>
<proteinExistence type="predicted"/>
<sequence>MWRRRNPVVANTSVETAAKRPARCPQTCPRRSVEKEVMIAHHLALKPDFLFRASQTLHSFFNNTQSHQNSWL</sequence>
<dbReference type="EMBL" id="SRLO01000024">
    <property type="protein sequence ID" value="TNN84840.1"/>
    <property type="molecule type" value="Genomic_DNA"/>
</dbReference>
<dbReference type="AlphaFoldDB" id="A0A4Z2J3S4"/>
<comment type="caution">
    <text evidence="1">The sequence shown here is derived from an EMBL/GenBank/DDBJ whole genome shotgun (WGS) entry which is preliminary data.</text>
</comment>
<gene>
    <name evidence="1" type="ORF">EYF80_004885</name>
</gene>
<dbReference type="Proteomes" id="UP000314294">
    <property type="component" value="Unassembled WGS sequence"/>
</dbReference>
<protein>
    <submittedName>
        <fullName evidence="1">Uncharacterized protein</fullName>
    </submittedName>
</protein>
<accession>A0A4Z2J3S4</accession>
<organism evidence="1 2">
    <name type="scientific">Liparis tanakae</name>
    <name type="common">Tanaka's snailfish</name>
    <dbReference type="NCBI Taxonomy" id="230148"/>
    <lineage>
        <taxon>Eukaryota</taxon>
        <taxon>Metazoa</taxon>
        <taxon>Chordata</taxon>
        <taxon>Craniata</taxon>
        <taxon>Vertebrata</taxon>
        <taxon>Euteleostomi</taxon>
        <taxon>Actinopterygii</taxon>
        <taxon>Neopterygii</taxon>
        <taxon>Teleostei</taxon>
        <taxon>Neoteleostei</taxon>
        <taxon>Acanthomorphata</taxon>
        <taxon>Eupercaria</taxon>
        <taxon>Perciformes</taxon>
        <taxon>Cottioidei</taxon>
        <taxon>Cottales</taxon>
        <taxon>Liparidae</taxon>
        <taxon>Liparis</taxon>
    </lineage>
</organism>
<reference evidence="1 2" key="1">
    <citation type="submission" date="2019-03" db="EMBL/GenBank/DDBJ databases">
        <title>First draft genome of Liparis tanakae, snailfish: a comprehensive survey of snailfish specific genes.</title>
        <authorList>
            <person name="Kim W."/>
            <person name="Song I."/>
            <person name="Jeong J.-H."/>
            <person name="Kim D."/>
            <person name="Kim S."/>
            <person name="Ryu S."/>
            <person name="Song J.Y."/>
            <person name="Lee S.K."/>
        </authorList>
    </citation>
    <scope>NUCLEOTIDE SEQUENCE [LARGE SCALE GENOMIC DNA]</scope>
    <source>
        <tissue evidence="1">Muscle</tissue>
    </source>
</reference>